<accession>A0AAU8J9L5</accession>
<evidence type="ECO:0000256" key="3">
    <source>
        <dbReference type="ARBA" id="ARBA00022679"/>
    </source>
</evidence>
<keyword evidence="9" id="KW-1133">Transmembrane helix</keyword>
<dbReference type="SMART" id="SM00220">
    <property type="entry name" value="S_TKc"/>
    <property type="match status" value="1"/>
</dbReference>
<keyword evidence="9" id="KW-0472">Membrane</keyword>
<comment type="catalytic activity">
    <reaction evidence="8">
        <text>L-seryl-[protein] + ATP = O-phospho-L-seryl-[protein] + ADP + H(+)</text>
        <dbReference type="Rhea" id="RHEA:17989"/>
        <dbReference type="Rhea" id="RHEA-COMP:9863"/>
        <dbReference type="Rhea" id="RHEA-COMP:11604"/>
        <dbReference type="ChEBI" id="CHEBI:15378"/>
        <dbReference type="ChEBI" id="CHEBI:29999"/>
        <dbReference type="ChEBI" id="CHEBI:30616"/>
        <dbReference type="ChEBI" id="CHEBI:83421"/>
        <dbReference type="ChEBI" id="CHEBI:456216"/>
        <dbReference type="EC" id="2.7.11.1"/>
    </reaction>
</comment>
<name>A0AAU8J9L5_9CYAN</name>
<protein>
    <recommendedName>
        <fullName evidence="1">non-specific serine/threonine protein kinase</fullName>
        <ecNumber evidence="1">2.7.11.1</ecNumber>
    </recommendedName>
</protein>
<dbReference type="InterPro" id="IPR000719">
    <property type="entry name" value="Prot_kinase_dom"/>
</dbReference>
<evidence type="ECO:0000256" key="5">
    <source>
        <dbReference type="ARBA" id="ARBA00022777"/>
    </source>
</evidence>
<dbReference type="PROSITE" id="PS50011">
    <property type="entry name" value="PROTEIN_KINASE_DOM"/>
    <property type="match status" value="1"/>
</dbReference>
<keyword evidence="4" id="KW-0547">Nucleotide-binding</keyword>
<reference evidence="11" key="1">
    <citation type="submission" date="2024-07" db="EMBL/GenBank/DDBJ databases">
        <authorList>
            <person name="Kim Y.J."/>
            <person name="Jeong J.Y."/>
        </authorList>
    </citation>
    <scope>NUCLEOTIDE SEQUENCE</scope>
    <source>
        <strain evidence="11">GIHE-MW2</strain>
    </source>
</reference>
<dbReference type="PANTHER" id="PTHR24363">
    <property type="entry name" value="SERINE/THREONINE PROTEIN KINASE"/>
    <property type="match status" value="1"/>
</dbReference>
<evidence type="ECO:0000313" key="11">
    <source>
        <dbReference type="EMBL" id="XCM35492.1"/>
    </source>
</evidence>
<evidence type="ECO:0000256" key="7">
    <source>
        <dbReference type="ARBA" id="ARBA00047899"/>
    </source>
</evidence>
<feature type="domain" description="Protein kinase" evidence="10">
    <location>
        <begin position="10"/>
        <end position="269"/>
    </location>
</feature>
<evidence type="ECO:0000256" key="2">
    <source>
        <dbReference type="ARBA" id="ARBA00022527"/>
    </source>
</evidence>
<gene>
    <name evidence="11" type="ORF">ABWT76_004180</name>
</gene>
<dbReference type="Gene3D" id="3.30.200.20">
    <property type="entry name" value="Phosphorylase Kinase, domain 1"/>
    <property type="match status" value="1"/>
</dbReference>
<sequence length="331" mass="36592">MIGNLLQNRYKLLEELSRGGFGQTYLAQDINLDKIRVVKKLQPQSQDPGVLQVARRLFQTESDVLNMLEKGHPQIPQLFDRFEENQEFYLVQEYIEGDTLTAELNQSPMSADQVKQLLMDILKPLSFVHDQNIIHRDIKPANLIRRKSDNQIYLIDFGAVKQIFTAISNPQNPQNPNPYTVGIGSAGYTPKEQAEGRPTLASDIYALGILGIQALTGSIPTQTDPKTSQIIWTKPASVSDEFAAILNRMIDIDATKRYQTASELLSALTPTKVSIKPATSNGKPSKKPNLIVLIPATILALGLGSAAILGVYRYFTPKPVPPPPINQPGPL</sequence>
<organism evidence="11">
    <name type="scientific">Planktothricoides raciborskii GIHE-MW2</name>
    <dbReference type="NCBI Taxonomy" id="2792601"/>
    <lineage>
        <taxon>Bacteria</taxon>
        <taxon>Bacillati</taxon>
        <taxon>Cyanobacteriota</taxon>
        <taxon>Cyanophyceae</taxon>
        <taxon>Oscillatoriophycideae</taxon>
        <taxon>Oscillatoriales</taxon>
        <taxon>Oscillatoriaceae</taxon>
        <taxon>Planktothricoides</taxon>
    </lineage>
</organism>
<keyword evidence="6" id="KW-0067">ATP-binding</keyword>
<evidence type="ECO:0000256" key="8">
    <source>
        <dbReference type="ARBA" id="ARBA00048679"/>
    </source>
</evidence>
<dbReference type="SUPFAM" id="SSF56112">
    <property type="entry name" value="Protein kinase-like (PK-like)"/>
    <property type="match status" value="1"/>
</dbReference>
<dbReference type="InterPro" id="IPR011009">
    <property type="entry name" value="Kinase-like_dom_sf"/>
</dbReference>
<comment type="catalytic activity">
    <reaction evidence="7">
        <text>L-threonyl-[protein] + ATP = O-phospho-L-threonyl-[protein] + ADP + H(+)</text>
        <dbReference type="Rhea" id="RHEA:46608"/>
        <dbReference type="Rhea" id="RHEA-COMP:11060"/>
        <dbReference type="Rhea" id="RHEA-COMP:11605"/>
        <dbReference type="ChEBI" id="CHEBI:15378"/>
        <dbReference type="ChEBI" id="CHEBI:30013"/>
        <dbReference type="ChEBI" id="CHEBI:30616"/>
        <dbReference type="ChEBI" id="CHEBI:61977"/>
        <dbReference type="ChEBI" id="CHEBI:456216"/>
        <dbReference type="EC" id="2.7.11.1"/>
    </reaction>
</comment>
<evidence type="ECO:0000256" key="9">
    <source>
        <dbReference type="SAM" id="Phobius"/>
    </source>
</evidence>
<dbReference type="Pfam" id="PF00069">
    <property type="entry name" value="Pkinase"/>
    <property type="match status" value="1"/>
</dbReference>
<keyword evidence="5 11" id="KW-0418">Kinase</keyword>
<dbReference type="CDD" id="cd14014">
    <property type="entry name" value="STKc_PknB_like"/>
    <property type="match status" value="1"/>
</dbReference>
<dbReference type="Gene3D" id="1.10.510.10">
    <property type="entry name" value="Transferase(Phosphotransferase) domain 1"/>
    <property type="match status" value="1"/>
</dbReference>
<evidence type="ECO:0000256" key="6">
    <source>
        <dbReference type="ARBA" id="ARBA00022840"/>
    </source>
</evidence>
<evidence type="ECO:0000259" key="10">
    <source>
        <dbReference type="PROSITE" id="PS50011"/>
    </source>
</evidence>
<dbReference type="RefSeq" id="WP_190878578.1">
    <property type="nucleotide sequence ID" value="NZ_CP159837.1"/>
</dbReference>
<dbReference type="EC" id="2.7.11.1" evidence="1"/>
<dbReference type="PANTHER" id="PTHR24363:SF0">
    <property type="entry name" value="SERINE_THREONINE KINASE LIKE DOMAIN CONTAINING 1"/>
    <property type="match status" value="1"/>
</dbReference>
<keyword evidence="9" id="KW-0812">Transmembrane</keyword>
<dbReference type="AlphaFoldDB" id="A0AAU8J9L5"/>
<dbReference type="EMBL" id="CP159837">
    <property type="protein sequence ID" value="XCM35492.1"/>
    <property type="molecule type" value="Genomic_DNA"/>
</dbReference>
<dbReference type="GO" id="GO:0004674">
    <property type="term" value="F:protein serine/threonine kinase activity"/>
    <property type="evidence" value="ECO:0007669"/>
    <property type="project" value="UniProtKB-KW"/>
</dbReference>
<keyword evidence="2" id="KW-0723">Serine/threonine-protein kinase</keyword>
<feature type="transmembrane region" description="Helical" evidence="9">
    <location>
        <begin position="290"/>
        <end position="315"/>
    </location>
</feature>
<proteinExistence type="predicted"/>
<evidence type="ECO:0000256" key="4">
    <source>
        <dbReference type="ARBA" id="ARBA00022741"/>
    </source>
</evidence>
<keyword evidence="3 11" id="KW-0808">Transferase</keyword>
<evidence type="ECO:0000256" key="1">
    <source>
        <dbReference type="ARBA" id="ARBA00012513"/>
    </source>
</evidence>
<dbReference type="GO" id="GO:0005524">
    <property type="term" value="F:ATP binding"/>
    <property type="evidence" value="ECO:0007669"/>
    <property type="project" value="UniProtKB-KW"/>
</dbReference>